<dbReference type="Proteomes" id="UP000831156">
    <property type="component" value="Chromosome 3"/>
</dbReference>
<keyword evidence="1" id="KW-0812">Transmembrane</keyword>
<evidence type="ECO:0000256" key="1">
    <source>
        <dbReference type="SAM" id="Phobius"/>
    </source>
</evidence>
<proteinExistence type="predicted"/>
<evidence type="ECO:0000313" key="2">
    <source>
        <dbReference type="EMBL" id="SOV10947.1"/>
    </source>
</evidence>
<accession>A0ABY1UHG3</accession>
<evidence type="ECO:0000313" key="3">
    <source>
        <dbReference type="Proteomes" id="UP000831156"/>
    </source>
</evidence>
<name>A0ABY1UHG3_9APIC</name>
<keyword evidence="3" id="KW-1185">Reference proteome</keyword>
<reference evidence="2" key="1">
    <citation type="submission" date="2016-09" db="EMBL/GenBank/DDBJ databases">
        <authorList>
            <consortium name="Pathogen Informatics"/>
            <person name="Sun Q."/>
            <person name="Inoue M."/>
        </authorList>
    </citation>
    <scope>NUCLEOTIDE SEQUENCE</scope>
</reference>
<keyword evidence="1" id="KW-0472">Membrane</keyword>
<organism evidence="2 3">
    <name type="scientific">Plasmodium gaboni</name>
    <dbReference type="NCBI Taxonomy" id="647221"/>
    <lineage>
        <taxon>Eukaryota</taxon>
        <taxon>Sar</taxon>
        <taxon>Alveolata</taxon>
        <taxon>Apicomplexa</taxon>
        <taxon>Aconoidasida</taxon>
        <taxon>Haemosporida</taxon>
        <taxon>Plasmodiidae</taxon>
        <taxon>Plasmodium</taxon>
        <taxon>Plasmodium (Laverania)</taxon>
    </lineage>
</organism>
<gene>
    <name evidence="2" type="ORF">PGABG01_0315400</name>
</gene>
<feature type="transmembrane region" description="Helical" evidence="1">
    <location>
        <begin position="287"/>
        <end position="304"/>
    </location>
</feature>
<dbReference type="EMBL" id="LT969426">
    <property type="protein sequence ID" value="SOV10947.1"/>
    <property type="molecule type" value="Genomic_DNA"/>
</dbReference>
<sequence length="344" mass="42214">MQDFFLKSKFNILNSTLFNNFYKRNNKDEYFKKDKNNIEDLSMIQNYDYENEWRENNKKNKMERPNPELNEQLIYSYYNHFNNNFEHYNKGTQKLKEKLKEKLKDKYNNDEYNQDKYNNDEYNQDKYNNNEYNQDKYIYDEYNQEHKYEAGNIFQDKNKLNDMNNFYNNFNKNNLFNYKNFQNCDKNFLYLLNKKNNNNSTDEIILVDEFKKLKNHVLFLEMMNVNLQKQILANHLINTPKIMPHHIIINNKTEVSSNAVSEIQNNKDKKKNATFYMLFKKIFSSRFNQMIFVSSIFISFYLINKHWQRALKISQLQKKINSNFLLRSVRLFEESLGIRKNKYI</sequence>
<protein>
    <submittedName>
        <fullName evidence="2">Microneme associated antigen</fullName>
    </submittedName>
</protein>
<keyword evidence="1" id="KW-1133">Transmembrane helix</keyword>